<evidence type="ECO:0000256" key="3">
    <source>
        <dbReference type="ARBA" id="ARBA00023002"/>
    </source>
</evidence>
<dbReference type="RefSeq" id="WP_143879258.1">
    <property type="nucleotide sequence ID" value="NZ_BAABLZ010000001.1"/>
</dbReference>
<comment type="cofactor">
    <cofactor evidence="1">
        <name>L-ascorbate</name>
        <dbReference type="ChEBI" id="CHEBI:38290"/>
    </cofactor>
</comment>
<evidence type="ECO:0000256" key="1">
    <source>
        <dbReference type="ARBA" id="ARBA00001961"/>
    </source>
</evidence>
<gene>
    <name evidence="5" type="ORF">FNZ56_07595</name>
</gene>
<name>A0A516V5D8_9GAMM</name>
<dbReference type="GO" id="GO:0005506">
    <property type="term" value="F:iron ion binding"/>
    <property type="evidence" value="ECO:0007669"/>
    <property type="project" value="InterPro"/>
</dbReference>
<accession>A0A516V5D8</accession>
<dbReference type="OrthoDB" id="9783171at2"/>
<dbReference type="Pfam" id="PF13640">
    <property type="entry name" value="2OG-FeII_Oxy_3"/>
    <property type="match status" value="1"/>
</dbReference>
<organism evidence="5 6">
    <name type="scientific">Pseudoluteimonas lycopersici</name>
    <dbReference type="NCBI Taxonomy" id="1324796"/>
    <lineage>
        <taxon>Bacteria</taxon>
        <taxon>Pseudomonadati</taxon>
        <taxon>Pseudomonadota</taxon>
        <taxon>Gammaproteobacteria</taxon>
        <taxon>Lysobacterales</taxon>
        <taxon>Lysobacteraceae</taxon>
        <taxon>Pseudoluteimonas</taxon>
    </lineage>
</organism>
<dbReference type="InterPro" id="IPR044862">
    <property type="entry name" value="Pro_4_hyd_alph_FE2OG_OXY"/>
</dbReference>
<evidence type="ECO:0000256" key="2">
    <source>
        <dbReference type="ARBA" id="ARBA00022964"/>
    </source>
</evidence>
<dbReference type="Proteomes" id="UP000315891">
    <property type="component" value="Chromosome"/>
</dbReference>
<keyword evidence="3" id="KW-0560">Oxidoreductase</keyword>
<dbReference type="SMART" id="SM00702">
    <property type="entry name" value="P4Hc"/>
    <property type="match status" value="1"/>
</dbReference>
<dbReference type="GO" id="GO:0051213">
    <property type="term" value="F:dioxygenase activity"/>
    <property type="evidence" value="ECO:0007669"/>
    <property type="project" value="UniProtKB-KW"/>
</dbReference>
<dbReference type="GO" id="GO:0031418">
    <property type="term" value="F:L-ascorbic acid binding"/>
    <property type="evidence" value="ECO:0007669"/>
    <property type="project" value="InterPro"/>
</dbReference>
<keyword evidence="6" id="KW-1185">Reference proteome</keyword>
<protein>
    <submittedName>
        <fullName evidence="5">2OG-Fe(II) oxygenase</fullName>
    </submittedName>
</protein>
<evidence type="ECO:0000313" key="5">
    <source>
        <dbReference type="EMBL" id="QDQ73746.1"/>
    </source>
</evidence>
<reference evidence="5 6" key="1">
    <citation type="submission" date="2019-07" db="EMBL/GenBank/DDBJ databases">
        <title>Lysobacter weifangensis sp. nov., isolated from bensulfuron-methyl contaminated farmland soil.</title>
        <authorList>
            <person name="Zhao H."/>
        </authorList>
    </citation>
    <scope>NUCLEOTIDE SEQUENCE [LARGE SCALE GENOMIC DNA]</scope>
    <source>
        <strain evidence="5 6">CC-Bw-6</strain>
    </source>
</reference>
<dbReference type="PANTHER" id="PTHR12117:SF0">
    <property type="entry name" value="PROLYL 3-HYDROXYLASE OGFOD1"/>
    <property type="match status" value="1"/>
</dbReference>
<feature type="domain" description="Prolyl 4-hydroxylase alpha subunit" evidence="4">
    <location>
        <begin position="27"/>
        <end position="222"/>
    </location>
</feature>
<sequence length="246" mass="28480">MDFLYRHEDLLSRIDEDAARYASAAPFPSIVIDDFLHPEALQRAMAEFPRPEAIQDWRRLTPTDDKGRPAVVQKLGYSNELEFGPTLRRLVHELNASHFLRYLERLTGIHNMIADPHMHGGGLHQYLPGAILRIHADFNRLPHWELDRRLNLLLYLNPEWRQEWGGALELWDESMSSCVQSIEPIANRCVIFSTTSTSYHGIPDPLACPDGVTRRSLALYYYSNGRPEHERNPRHSTLWQARPHEA</sequence>
<proteinExistence type="predicted"/>
<dbReference type="Gene3D" id="2.60.120.620">
    <property type="entry name" value="q2cbj1_9rhob like domain"/>
    <property type="match status" value="1"/>
</dbReference>
<evidence type="ECO:0000313" key="6">
    <source>
        <dbReference type="Proteomes" id="UP000315891"/>
    </source>
</evidence>
<keyword evidence="2" id="KW-0223">Dioxygenase</keyword>
<dbReference type="PANTHER" id="PTHR12117">
    <property type="entry name" value="HISTONE ACETYLTRANSFERASE COMPLEX"/>
    <property type="match status" value="1"/>
</dbReference>
<dbReference type="GO" id="GO:0016705">
    <property type="term" value="F:oxidoreductase activity, acting on paired donors, with incorporation or reduction of molecular oxygen"/>
    <property type="evidence" value="ECO:0007669"/>
    <property type="project" value="InterPro"/>
</dbReference>
<dbReference type="InterPro" id="IPR006620">
    <property type="entry name" value="Pro_4_hyd_alph"/>
</dbReference>
<dbReference type="EMBL" id="CP041742">
    <property type="protein sequence ID" value="QDQ73746.1"/>
    <property type="molecule type" value="Genomic_DNA"/>
</dbReference>
<evidence type="ECO:0000259" key="4">
    <source>
        <dbReference type="SMART" id="SM00702"/>
    </source>
</evidence>
<dbReference type="InterPro" id="IPR051842">
    <property type="entry name" value="uS12_prolyl_hydroxylase"/>
</dbReference>
<dbReference type="AlphaFoldDB" id="A0A516V5D8"/>